<keyword evidence="1" id="KW-1133">Transmembrane helix</keyword>
<dbReference type="PANTHER" id="PTHR32026:SF10">
    <property type="entry name" value="METHYLTRANSFERASE-LIKE PROTEIN 24-RELATED"/>
    <property type="match status" value="1"/>
</dbReference>
<dbReference type="EMBL" id="CAXLJM020000034">
    <property type="protein sequence ID" value="CAL8102515.1"/>
    <property type="molecule type" value="Genomic_DNA"/>
</dbReference>
<evidence type="ECO:0008006" key="4">
    <source>
        <dbReference type="Google" id="ProtNLM"/>
    </source>
</evidence>
<evidence type="ECO:0000313" key="2">
    <source>
        <dbReference type="EMBL" id="CAL8102515.1"/>
    </source>
</evidence>
<evidence type="ECO:0000256" key="1">
    <source>
        <dbReference type="SAM" id="Phobius"/>
    </source>
</evidence>
<feature type="transmembrane region" description="Helical" evidence="1">
    <location>
        <begin position="17"/>
        <end position="39"/>
    </location>
</feature>
<keyword evidence="1" id="KW-0472">Membrane</keyword>
<dbReference type="Proteomes" id="UP001642540">
    <property type="component" value="Unassembled WGS sequence"/>
</dbReference>
<comment type="caution">
    <text evidence="2">The sequence shown here is derived from an EMBL/GenBank/DDBJ whole genome shotgun (WGS) entry which is preliminary data.</text>
</comment>
<dbReference type="PANTHER" id="PTHR32026">
    <property type="entry name" value="METHYLTRANSFERASE-LIKE PROTEIN 24"/>
    <property type="match status" value="1"/>
</dbReference>
<protein>
    <recommendedName>
        <fullName evidence="4">Methyltransferase domain-containing protein</fullName>
    </recommendedName>
</protein>
<sequence>MASEDNTATPSVTKLEYALAISGTVFVSICIITGAWVLGSMSDSTQDGKLTPTSGPQETADIRPTTTTTESIYNNIDDIINATVLSRIEDFVNKPTLDVWNSIKPSIQCPLGLMQNSLGGEANEFVVCGLNVLQKMKTRANLRTCLFYTFGSDRHENKAFDFEEETLVNTNCNIFAFISTCKPKMNPLIQTWNKRISFVKAEKTKNETELKHYMEANGHEEVDVLKADVDMYTIDVLEANSELMKQVGQLVLRFRWNEGLSLEVAGKFMRILERAQNLGFRLFHAQSECYAENQCKSDFSFLNFKAWGQYFLIYSKVEEEPI</sequence>
<keyword evidence="3" id="KW-1185">Reference proteome</keyword>
<reference evidence="2 3" key="1">
    <citation type="submission" date="2024-08" db="EMBL/GenBank/DDBJ databases">
        <authorList>
            <person name="Cucini C."/>
            <person name="Frati F."/>
        </authorList>
    </citation>
    <scope>NUCLEOTIDE SEQUENCE [LARGE SCALE GENOMIC DNA]</scope>
</reference>
<name>A0ABP1QHH4_9HEXA</name>
<accession>A0ABP1QHH4</accession>
<keyword evidence="1" id="KW-0812">Transmembrane</keyword>
<dbReference type="InterPro" id="IPR026913">
    <property type="entry name" value="METTL24"/>
</dbReference>
<gene>
    <name evidence="2" type="ORF">ODALV1_LOCUS11166</name>
</gene>
<evidence type="ECO:0000313" key="3">
    <source>
        <dbReference type="Proteomes" id="UP001642540"/>
    </source>
</evidence>
<proteinExistence type="predicted"/>
<organism evidence="2 3">
    <name type="scientific">Orchesella dallaii</name>
    <dbReference type="NCBI Taxonomy" id="48710"/>
    <lineage>
        <taxon>Eukaryota</taxon>
        <taxon>Metazoa</taxon>
        <taxon>Ecdysozoa</taxon>
        <taxon>Arthropoda</taxon>
        <taxon>Hexapoda</taxon>
        <taxon>Collembola</taxon>
        <taxon>Entomobryomorpha</taxon>
        <taxon>Entomobryoidea</taxon>
        <taxon>Orchesellidae</taxon>
        <taxon>Orchesellinae</taxon>
        <taxon>Orchesella</taxon>
    </lineage>
</organism>